<dbReference type="RefSeq" id="WP_136395461.1">
    <property type="nucleotide sequence ID" value="NZ_SSND01000004.1"/>
</dbReference>
<dbReference type="UniPathway" id="UPA00098">
    <property type="reaction ID" value="UER00361"/>
</dbReference>
<dbReference type="Pfam" id="PF03807">
    <property type="entry name" value="F420_oxidored"/>
    <property type="match status" value="1"/>
</dbReference>
<dbReference type="InterPro" id="IPR000304">
    <property type="entry name" value="Pyrroline-COOH_reductase"/>
</dbReference>
<dbReference type="HAMAP" id="MF_01925">
    <property type="entry name" value="P5C_reductase"/>
    <property type="match status" value="1"/>
</dbReference>
<gene>
    <name evidence="4" type="primary">proC</name>
    <name evidence="8" type="ORF">E7811_14965</name>
</gene>
<comment type="caution">
    <text evidence="8">The sequence shown here is derived from an EMBL/GenBank/DDBJ whole genome shotgun (WGS) entry which is preliminary data.</text>
</comment>
<comment type="subcellular location">
    <subcellularLocation>
        <location evidence="4">Cytoplasm</location>
    </subcellularLocation>
</comment>
<organism evidence="8 9">
    <name type="scientific">Aliigemmobacter aestuarii</name>
    <dbReference type="NCBI Taxonomy" id="1445661"/>
    <lineage>
        <taxon>Bacteria</taxon>
        <taxon>Pseudomonadati</taxon>
        <taxon>Pseudomonadota</taxon>
        <taxon>Alphaproteobacteria</taxon>
        <taxon>Rhodobacterales</taxon>
        <taxon>Paracoccaceae</taxon>
        <taxon>Aliigemmobacter</taxon>
    </lineage>
</organism>
<dbReference type="Gene3D" id="3.40.50.720">
    <property type="entry name" value="NAD(P)-binding Rossmann-like Domain"/>
    <property type="match status" value="1"/>
</dbReference>
<keyword evidence="4" id="KW-0641">Proline biosynthesis</keyword>
<dbReference type="Pfam" id="PF14748">
    <property type="entry name" value="P5CR_dimer"/>
    <property type="match status" value="1"/>
</dbReference>
<dbReference type="Proteomes" id="UP000309450">
    <property type="component" value="Unassembled WGS sequence"/>
</dbReference>
<keyword evidence="4" id="KW-0963">Cytoplasm</keyword>
<evidence type="ECO:0000313" key="9">
    <source>
        <dbReference type="Proteomes" id="UP000309450"/>
    </source>
</evidence>
<sequence>MRIGIIGGKGWIGSSLGRALIETGQCPAGDIVILTRGGVAQDYFGHPVAWARDVADLVDRSDLIVVSVRPQDWPALALDARGKPVISVMAGVPLRALPPRSLRALPNAAAELRQSYTPWLAGPDMTETDRQAAVRILSAIGRCEELDSESQLDLMTATAGAGPAYSALMARAVIDFLVQNGVRRSVAENAAEGMICGAAPLLAGRMDQAGQMVQVFVDYRGTTAAGLQTAISAGFETALKAGLRAATDRAAEMGEGF</sequence>
<name>A0A4S3MK69_9RHOB</name>
<accession>A0A4S3MK69</accession>
<reference evidence="8 9" key="1">
    <citation type="submission" date="2019-04" db="EMBL/GenBank/DDBJ databases">
        <title>Draft genome sequence of Gemmobacter aestuarii sp. nov.</title>
        <authorList>
            <person name="Hameed A."/>
            <person name="Lin S.-Y."/>
            <person name="Shahina M."/>
            <person name="Lai W.-A."/>
            <person name="Young C.-C."/>
        </authorList>
    </citation>
    <scope>NUCLEOTIDE SEQUENCE [LARGE SCALE GENOMIC DNA]</scope>
    <source>
        <strain evidence="8 9">CC-PW-75</strain>
    </source>
</reference>
<dbReference type="Gene3D" id="1.10.3730.10">
    <property type="entry name" value="ProC C-terminal domain-like"/>
    <property type="match status" value="1"/>
</dbReference>
<dbReference type="InterPro" id="IPR028939">
    <property type="entry name" value="P5C_Rdtase_cat_N"/>
</dbReference>
<dbReference type="AlphaFoldDB" id="A0A4S3MK69"/>
<dbReference type="InterPro" id="IPR008927">
    <property type="entry name" value="6-PGluconate_DH-like_C_sf"/>
</dbReference>
<evidence type="ECO:0000256" key="4">
    <source>
        <dbReference type="HAMAP-Rule" id="MF_01925"/>
    </source>
</evidence>
<comment type="catalytic activity">
    <reaction evidence="4">
        <text>L-proline + NADP(+) = (S)-1-pyrroline-5-carboxylate + NADPH + 2 H(+)</text>
        <dbReference type="Rhea" id="RHEA:14109"/>
        <dbReference type="ChEBI" id="CHEBI:15378"/>
        <dbReference type="ChEBI" id="CHEBI:17388"/>
        <dbReference type="ChEBI" id="CHEBI:57783"/>
        <dbReference type="ChEBI" id="CHEBI:58349"/>
        <dbReference type="ChEBI" id="CHEBI:60039"/>
        <dbReference type="EC" id="1.5.1.2"/>
    </reaction>
</comment>
<protein>
    <recommendedName>
        <fullName evidence="4">Pyrroline-5-carboxylate reductase</fullName>
        <shortName evidence="4">P5C reductase</shortName>
        <shortName evidence="4">P5CR</shortName>
        <ecNumber evidence="4">1.5.1.2</ecNumber>
    </recommendedName>
    <alternativeName>
        <fullName evidence="4">PCA reductase</fullName>
    </alternativeName>
</protein>
<keyword evidence="2 4" id="KW-0521">NADP</keyword>
<dbReference type="SUPFAM" id="SSF51735">
    <property type="entry name" value="NAD(P)-binding Rossmann-fold domains"/>
    <property type="match status" value="1"/>
</dbReference>
<comment type="function">
    <text evidence="4">Catalyzes the reduction of 1-pyrroline-5-carboxylate (PCA) to L-proline.</text>
</comment>
<keyword evidence="4" id="KW-0028">Amino-acid biosynthesis</keyword>
<feature type="binding site" evidence="5">
    <location>
        <position position="35"/>
    </location>
    <ligand>
        <name>NADP(+)</name>
        <dbReference type="ChEBI" id="CHEBI:58349"/>
    </ligand>
</feature>
<evidence type="ECO:0000259" key="6">
    <source>
        <dbReference type="Pfam" id="PF03807"/>
    </source>
</evidence>
<dbReference type="InterPro" id="IPR036291">
    <property type="entry name" value="NAD(P)-bd_dom_sf"/>
</dbReference>
<dbReference type="OrthoDB" id="8418678at2"/>
<dbReference type="GO" id="GO:0005737">
    <property type="term" value="C:cytoplasm"/>
    <property type="evidence" value="ECO:0007669"/>
    <property type="project" value="UniProtKB-SubCell"/>
</dbReference>
<evidence type="ECO:0000313" key="8">
    <source>
        <dbReference type="EMBL" id="THD82352.1"/>
    </source>
</evidence>
<dbReference type="GO" id="GO:0055129">
    <property type="term" value="P:L-proline biosynthetic process"/>
    <property type="evidence" value="ECO:0007669"/>
    <property type="project" value="UniProtKB-UniRule"/>
</dbReference>
<proteinExistence type="inferred from homology"/>
<keyword evidence="3 4" id="KW-0560">Oxidoreductase</keyword>
<feature type="domain" description="Pyrroline-5-carboxylate reductase dimerisation" evidence="7">
    <location>
        <begin position="149"/>
        <end position="253"/>
    </location>
</feature>
<evidence type="ECO:0000256" key="5">
    <source>
        <dbReference type="PIRSR" id="PIRSR000193-1"/>
    </source>
</evidence>
<dbReference type="EMBL" id="SSND01000004">
    <property type="protein sequence ID" value="THD82352.1"/>
    <property type="molecule type" value="Genomic_DNA"/>
</dbReference>
<keyword evidence="9" id="KW-1185">Reference proteome</keyword>
<dbReference type="EC" id="1.5.1.2" evidence="4"/>
<evidence type="ECO:0000256" key="2">
    <source>
        <dbReference type="ARBA" id="ARBA00022857"/>
    </source>
</evidence>
<comment type="catalytic activity">
    <reaction evidence="4">
        <text>L-proline + NAD(+) = (S)-1-pyrroline-5-carboxylate + NADH + 2 H(+)</text>
        <dbReference type="Rhea" id="RHEA:14105"/>
        <dbReference type="ChEBI" id="CHEBI:15378"/>
        <dbReference type="ChEBI" id="CHEBI:17388"/>
        <dbReference type="ChEBI" id="CHEBI:57540"/>
        <dbReference type="ChEBI" id="CHEBI:57945"/>
        <dbReference type="ChEBI" id="CHEBI:60039"/>
        <dbReference type="EC" id="1.5.1.2"/>
    </reaction>
</comment>
<comment type="pathway">
    <text evidence="4">Amino-acid biosynthesis; L-proline biosynthesis; L-proline from L-glutamate 5-semialdehyde: step 1/1.</text>
</comment>
<dbReference type="PANTHER" id="PTHR11645">
    <property type="entry name" value="PYRROLINE-5-CARBOXYLATE REDUCTASE"/>
    <property type="match status" value="1"/>
</dbReference>
<evidence type="ECO:0000259" key="7">
    <source>
        <dbReference type="Pfam" id="PF14748"/>
    </source>
</evidence>
<dbReference type="SUPFAM" id="SSF48179">
    <property type="entry name" value="6-phosphogluconate dehydrogenase C-terminal domain-like"/>
    <property type="match status" value="1"/>
</dbReference>
<evidence type="ECO:0000256" key="3">
    <source>
        <dbReference type="ARBA" id="ARBA00023002"/>
    </source>
</evidence>
<dbReference type="GO" id="GO:0004735">
    <property type="term" value="F:pyrroline-5-carboxylate reductase activity"/>
    <property type="evidence" value="ECO:0007669"/>
    <property type="project" value="UniProtKB-UniRule"/>
</dbReference>
<dbReference type="InterPro" id="IPR029036">
    <property type="entry name" value="P5CR_dimer"/>
</dbReference>
<dbReference type="PANTHER" id="PTHR11645:SF0">
    <property type="entry name" value="PYRROLINE-5-CARBOXYLATE REDUCTASE 3"/>
    <property type="match status" value="1"/>
</dbReference>
<feature type="domain" description="Pyrroline-5-carboxylate reductase catalytic N-terminal" evidence="6">
    <location>
        <begin position="2"/>
        <end position="91"/>
    </location>
</feature>
<dbReference type="PIRSF" id="PIRSF000193">
    <property type="entry name" value="Pyrrol-5-carb_rd"/>
    <property type="match status" value="1"/>
</dbReference>
<comment type="similarity">
    <text evidence="1 4">Belongs to the pyrroline-5-carboxylate reductase family.</text>
</comment>
<evidence type="ECO:0000256" key="1">
    <source>
        <dbReference type="ARBA" id="ARBA00005525"/>
    </source>
</evidence>